<evidence type="ECO:0000313" key="3">
    <source>
        <dbReference type="Proteomes" id="UP001597183"/>
    </source>
</evidence>
<evidence type="ECO:0000256" key="1">
    <source>
        <dbReference type="SAM" id="MobiDB-lite"/>
    </source>
</evidence>
<reference evidence="3" key="1">
    <citation type="journal article" date="2019" name="Int. J. Syst. Evol. Microbiol.">
        <title>The Global Catalogue of Microorganisms (GCM) 10K type strain sequencing project: providing services to taxonomists for standard genome sequencing and annotation.</title>
        <authorList>
            <consortium name="The Broad Institute Genomics Platform"/>
            <consortium name="The Broad Institute Genome Sequencing Center for Infectious Disease"/>
            <person name="Wu L."/>
            <person name="Ma J."/>
        </authorList>
    </citation>
    <scope>NUCLEOTIDE SEQUENCE [LARGE SCALE GENOMIC DNA]</scope>
    <source>
        <strain evidence="3">CCM 7526</strain>
    </source>
</reference>
<dbReference type="EMBL" id="JBHTMK010000005">
    <property type="protein sequence ID" value="MFD1364608.1"/>
    <property type="molecule type" value="Genomic_DNA"/>
</dbReference>
<evidence type="ECO:0000313" key="2">
    <source>
        <dbReference type="EMBL" id="MFD1364608.1"/>
    </source>
</evidence>
<accession>A0ABW4A272</accession>
<feature type="region of interest" description="Disordered" evidence="1">
    <location>
        <begin position="255"/>
        <end position="274"/>
    </location>
</feature>
<dbReference type="RefSeq" id="WP_317791557.1">
    <property type="nucleotide sequence ID" value="NZ_AP028461.1"/>
</dbReference>
<keyword evidence="3" id="KW-1185">Reference proteome</keyword>
<protein>
    <submittedName>
        <fullName evidence="2">Tetratricopeptide repeat protein</fullName>
    </submittedName>
</protein>
<dbReference type="Gene3D" id="1.25.40.10">
    <property type="entry name" value="Tetratricopeptide repeat domain"/>
    <property type="match status" value="1"/>
</dbReference>
<dbReference type="InterPro" id="IPR011990">
    <property type="entry name" value="TPR-like_helical_dom_sf"/>
</dbReference>
<dbReference type="Proteomes" id="UP001597183">
    <property type="component" value="Unassembled WGS sequence"/>
</dbReference>
<proteinExistence type="predicted"/>
<sequence length="274" mass="29837">MNRLRRLAHRARVVHLSGGDNGPEQALLMLTDALATIDPITAPADADLIAVASQYATWVTDPQDQLTWARYAERAGRALYGTEHPRYFLLAEDYADILIAQGLAYPAITLYEAVLGAWLRNGSDNEQIINIHYLLAQALHADGQCAEADEHSTAALSLRLAVGRGTHRGTEDVLTAAAAVRAGCGRFREAVQLLQIHGPQLDWRDYPPEAAAELLARTERDHRRICSRDRTGDPAPGPQRRDGWLVLLQKITARGIAPLPGGSSTPRPPPSSSP</sequence>
<comment type="caution">
    <text evidence="2">The sequence shown here is derived from an EMBL/GenBank/DDBJ whole genome shotgun (WGS) entry which is preliminary data.</text>
</comment>
<dbReference type="SUPFAM" id="SSF48452">
    <property type="entry name" value="TPR-like"/>
    <property type="match status" value="1"/>
</dbReference>
<gene>
    <name evidence="2" type="ORF">ACFQ5G_04525</name>
</gene>
<name>A0ABW4A272_9ACTN</name>
<organism evidence="2 3">
    <name type="scientific">Actinoplanes sichuanensis</name>
    <dbReference type="NCBI Taxonomy" id="512349"/>
    <lineage>
        <taxon>Bacteria</taxon>
        <taxon>Bacillati</taxon>
        <taxon>Actinomycetota</taxon>
        <taxon>Actinomycetes</taxon>
        <taxon>Micromonosporales</taxon>
        <taxon>Micromonosporaceae</taxon>
        <taxon>Actinoplanes</taxon>
    </lineage>
</organism>